<dbReference type="Proteomes" id="UP000277580">
    <property type="component" value="Unassembled WGS sequence"/>
</dbReference>
<protein>
    <recommendedName>
        <fullName evidence="4">RING-type domain-containing protein</fullName>
    </recommendedName>
</protein>
<keyword evidence="6" id="KW-1185">Reference proteome</keyword>
<dbReference type="InterPro" id="IPR013083">
    <property type="entry name" value="Znf_RING/FYVE/PHD"/>
</dbReference>
<dbReference type="GO" id="GO:0061630">
    <property type="term" value="F:ubiquitin protein ligase activity"/>
    <property type="evidence" value="ECO:0007669"/>
    <property type="project" value="UniProtKB-EC"/>
</dbReference>
<evidence type="ECO:0000313" key="5">
    <source>
        <dbReference type="EMBL" id="RPB15112.1"/>
    </source>
</evidence>
<name>A0A3N4L0U0_9PEZI</name>
<dbReference type="SMART" id="SM00184">
    <property type="entry name" value="RING"/>
    <property type="match status" value="1"/>
</dbReference>
<dbReference type="InterPro" id="IPR045194">
    <property type="entry name" value="MGRN1/RNF157-like"/>
</dbReference>
<keyword evidence="3" id="KW-1133">Transmembrane helix</keyword>
<evidence type="ECO:0000259" key="4">
    <source>
        <dbReference type="PROSITE" id="PS50089"/>
    </source>
</evidence>
<dbReference type="SUPFAM" id="SSF57850">
    <property type="entry name" value="RING/U-box"/>
    <property type="match status" value="1"/>
</dbReference>
<keyword evidence="3" id="KW-0812">Transmembrane</keyword>
<keyword evidence="1" id="KW-0862">Zinc</keyword>
<proteinExistence type="predicted"/>
<feature type="transmembrane region" description="Helical" evidence="3">
    <location>
        <begin position="261"/>
        <end position="281"/>
    </location>
</feature>
<accession>A0A3N4L0U0</accession>
<feature type="region of interest" description="Disordered" evidence="2">
    <location>
        <begin position="60"/>
        <end position="87"/>
    </location>
</feature>
<reference evidence="5 6" key="1">
    <citation type="journal article" date="2018" name="Nat. Ecol. Evol.">
        <title>Pezizomycetes genomes reveal the molecular basis of ectomycorrhizal truffle lifestyle.</title>
        <authorList>
            <person name="Murat C."/>
            <person name="Payen T."/>
            <person name="Noel B."/>
            <person name="Kuo A."/>
            <person name="Morin E."/>
            <person name="Chen J."/>
            <person name="Kohler A."/>
            <person name="Krizsan K."/>
            <person name="Balestrini R."/>
            <person name="Da Silva C."/>
            <person name="Montanini B."/>
            <person name="Hainaut M."/>
            <person name="Levati E."/>
            <person name="Barry K.W."/>
            <person name="Belfiori B."/>
            <person name="Cichocki N."/>
            <person name="Clum A."/>
            <person name="Dockter R.B."/>
            <person name="Fauchery L."/>
            <person name="Guy J."/>
            <person name="Iotti M."/>
            <person name="Le Tacon F."/>
            <person name="Lindquist E.A."/>
            <person name="Lipzen A."/>
            <person name="Malagnac F."/>
            <person name="Mello A."/>
            <person name="Molinier V."/>
            <person name="Miyauchi S."/>
            <person name="Poulain J."/>
            <person name="Riccioni C."/>
            <person name="Rubini A."/>
            <person name="Sitrit Y."/>
            <person name="Splivallo R."/>
            <person name="Traeger S."/>
            <person name="Wang M."/>
            <person name="Zifcakova L."/>
            <person name="Wipf D."/>
            <person name="Zambonelli A."/>
            <person name="Paolocci F."/>
            <person name="Nowrousian M."/>
            <person name="Ottonello S."/>
            <person name="Baldrian P."/>
            <person name="Spatafora J.W."/>
            <person name="Henrissat B."/>
            <person name="Nagy L.G."/>
            <person name="Aury J.M."/>
            <person name="Wincker P."/>
            <person name="Grigoriev I.V."/>
            <person name="Bonfante P."/>
            <person name="Martin F.M."/>
        </authorList>
    </citation>
    <scope>NUCLEOTIDE SEQUENCE [LARGE SCALE GENOMIC DNA]</scope>
    <source>
        <strain evidence="5 6">CCBAS932</strain>
    </source>
</reference>
<keyword evidence="1" id="KW-0479">Metal-binding</keyword>
<dbReference type="Gene3D" id="3.30.40.10">
    <property type="entry name" value="Zinc/RING finger domain, C3HC4 (zinc finger)"/>
    <property type="match status" value="1"/>
</dbReference>
<dbReference type="Pfam" id="PF13920">
    <property type="entry name" value="zf-C3HC4_3"/>
    <property type="match status" value="1"/>
</dbReference>
<dbReference type="GO" id="GO:0016567">
    <property type="term" value="P:protein ubiquitination"/>
    <property type="evidence" value="ECO:0007669"/>
    <property type="project" value="TreeGrafter"/>
</dbReference>
<evidence type="ECO:0000313" key="6">
    <source>
        <dbReference type="Proteomes" id="UP000277580"/>
    </source>
</evidence>
<dbReference type="GO" id="GO:0008270">
    <property type="term" value="F:zinc ion binding"/>
    <property type="evidence" value="ECO:0007669"/>
    <property type="project" value="UniProtKB-KW"/>
</dbReference>
<dbReference type="OrthoDB" id="1711136at2759"/>
<feature type="transmembrane region" description="Helical" evidence="3">
    <location>
        <begin position="205"/>
        <end position="223"/>
    </location>
</feature>
<feature type="compositionally biased region" description="Polar residues" evidence="2">
    <location>
        <begin position="60"/>
        <end position="78"/>
    </location>
</feature>
<organism evidence="5 6">
    <name type="scientific">Morchella conica CCBAS932</name>
    <dbReference type="NCBI Taxonomy" id="1392247"/>
    <lineage>
        <taxon>Eukaryota</taxon>
        <taxon>Fungi</taxon>
        <taxon>Dikarya</taxon>
        <taxon>Ascomycota</taxon>
        <taxon>Pezizomycotina</taxon>
        <taxon>Pezizomycetes</taxon>
        <taxon>Pezizales</taxon>
        <taxon>Morchellaceae</taxon>
        <taxon>Morchella</taxon>
    </lineage>
</organism>
<keyword evidence="3" id="KW-0472">Membrane</keyword>
<evidence type="ECO:0000256" key="3">
    <source>
        <dbReference type="SAM" id="Phobius"/>
    </source>
</evidence>
<dbReference type="PANTHER" id="PTHR22996:SF0">
    <property type="entry name" value="RE60872P-RELATED"/>
    <property type="match status" value="1"/>
</dbReference>
<sequence>MSQIFQRLRRIRHLVSVNQWRRPPRSYLHHSTPQLFKAGSNEPLPSMNFSEYLRHLRTGNPLQKSPSQLGKHSNSPTHAASKIMPQKTPPLPRIFGATLWLYVQSHSKTISIAFVSIAGLTSAFCFGYHLSDGYHRKRLQELQELYEETAVPLLLMHDAACQKENMMDLPWLDIARILRASPPQFAFRMQSSTYADLTPDTVDTMFDRLLFLFLATAWISWFVKENSYLKFDYTFLRLSYGYFQDHLLPGLIRCKSKVYHLYTRAVPCITLMFYSLCQMLWTGVLFLHRAVLYLSLTLCGTWVQGIAHRHPQSAATHDLSQAAEDASALLTIFSRTRLGDNERFGREHQELVGNALTVILEIQRDLRLRDAVAGREEGAWPWPEGLTGLTVNAECIICYSEIVNIVLLPCGHLILCESCCDTLGIRESAIFGNSLVKCPLCRSVIYSRVKVFRG</sequence>
<feature type="domain" description="RING-type" evidence="4">
    <location>
        <begin position="395"/>
        <end position="442"/>
    </location>
</feature>
<evidence type="ECO:0000256" key="1">
    <source>
        <dbReference type="PROSITE-ProRule" id="PRU00175"/>
    </source>
</evidence>
<gene>
    <name evidence="5" type="ORF">P167DRAFT_603413</name>
</gene>
<feature type="transmembrane region" description="Helical" evidence="3">
    <location>
        <begin position="110"/>
        <end position="130"/>
    </location>
</feature>
<keyword evidence="1" id="KW-0863">Zinc-finger</keyword>
<evidence type="ECO:0000256" key="2">
    <source>
        <dbReference type="SAM" id="MobiDB-lite"/>
    </source>
</evidence>
<dbReference type="InterPro" id="IPR001841">
    <property type="entry name" value="Znf_RING"/>
</dbReference>
<dbReference type="EMBL" id="ML119114">
    <property type="protein sequence ID" value="RPB15112.1"/>
    <property type="molecule type" value="Genomic_DNA"/>
</dbReference>
<dbReference type="PANTHER" id="PTHR22996">
    <property type="entry name" value="MAHOGUNIN"/>
    <property type="match status" value="1"/>
</dbReference>
<dbReference type="InParanoid" id="A0A3N4L0U0"/>
<dbReference type="AlphaFoldDB" id="A0A3N4L0U0"/>
<dbReference type="PROSITE" id="PS50089">
    <property type="entry name" value="ZF_RING_2"/>
    <property type="match status" value="1"/>
</dbReference>